<comment type="caution">
    <text evidence="2">The sequence shown here is derived from an EMBL/GenBank/DDBJ whole genome shotgun (WGS) entry which is preliminary data.</text>
</comment>
<dbReference type="EMBL" id="JAACNH010000002">
    <property type="protein sequence ID" value="KAG8450329.1"/>
    <property type="molecule type" value="Genomic_DNA"/>
</dbReference>
<accession>A0A8T2JYR7</accession>
<proteinExistence type="predicted"/>
<keyword evidence="3" id="KW-1185">Reference proteome</keyword>
<evidence type="ECO:0000256" key="1">
    <source>
        <dbReference type="SAM" id="Phobius"/>
    </source>
</evidence>
<keyword evidence="1" id="KW-0472">Membrane</keyword>
<name>A0A8T2JYR7_9PIPI</name>
<protein>
    <submittedName>
        <fullName evidence="2">Uncharacterized protein</fullName>
    </submittedName>
</protein>
<keyword evidence="1" id="KW-1133">Transmembrane helix</keyword>
<dbReference type="AlphaFoldDB" id="A0A8T2JYR7"/>
<sequence length="97" mass="11073">MLFSAIELSSFSHFIPMIPAEHIFAPFVYTLSLLYLSSSAFPPKQHLLWLLHIPSAAKDSQLFKTLLLMFHLILGSRRCQDWNAKVLLIKPITSVAY</sequence>
<evidence type="ECO:0000313" key="3">
    <source>
        <dbReference type="Proteomes" id="UP000812440"/>
    </source>
</evidence>
<dbReference type="Proteomes" id="UP000812440">
    <property type="component" value="Chromosome 2"/>
</dbReference>
<evidence type="ECO:0000313" key="2">
    <source>
        <dbReference type="EMBL" id="KAG8450329.1"/>
    </source>
</evidence>
<gene>
    <name evidence="2" type="ORF">GDO86_002833</name>
</gene>
<keyword evidence="1" id="KW-0812">Transmembrane</keyword>
<organism evidence="2 3">
    <name type="scientific">Hymenochirus boettgeri</name>
    <name type="common">Congo dwarf clawed frog</name>
    <dbReference type="NCBI Taxonomy" id="247094"/>
    <lineage>
        <taxon>Eukaryota</taxon>
        <taxon>Metazoa</taxon>
        <taxon>Chordata</taxon>
        <taxon>Craniata</taxon>
        <taxon>Vertebrata</taxon>
        <taxon>Euteleostomi</taxon>
        <taxon>Amphibia</taxon>
        <taxon>Batrachia</taxon>
        <taxon>Anura</taxon>
        <taxon>Pipoidea</taxon>
        <taxon>Pipidae</taxon>
        <taxon>Pipinae</taxon>
        <taxon>Hymenochirus</taxon>
    </lineage>
</organism>
<reference evidence="2" key="1">
    <citation type="thesis" date="2020" institute="ProQuest LLC" country="789 East Eisenhower Parkway, Ann Arbor, MI, USA">
        <title>Comparative Genomics and Chromosome Evolution.</title>
        <authorList>
            <person name="Mudd A.B."/>
        </authorList>
    </citation>
    <scope>NUCLEOTIDE SEQUENCE</scope>
    <source>
        <strain evidence="2">Female2</strain>
        <tissue evidence="2">Blood</tissue>
    </source>
</reference>
<feature type="transmembrane region" description="Helical" evidence="1">
    <location>
        <begin position="23"/>
        <end position="41"/>
    </location>
</feature>